<evidence type="ECO:0000313" key="1">
    <source>
        <dbReference type="EMBL" id="QDV08464.1"/>
    </source>
</evidence>
<name>A0A518EWJ3_9BACT</name>
<evidence type="ECO:0000313" key="2">
    <source>
        <dbReference type="Proteomes" id="UP000320390"/>
    </source>
</evidence>
<dbReference type="EMBL" id="CP036434">
    <property type="protein sequence ID" value="QDV08464.1"/>
    <property type="molecule type" value="Genomic_DNA"/>
</dbReference>
<organism evidence="1 2">
    <name type="scientific">Saltatorellus ferox</name>
    <dbReference type="NCBI Taxonomy" id="2528018"/>
    <lineage>
        <taxon>Bacteria</taxon>
        <taxon>Pseudomonadati</taxon>
        <taxon>Planctomycetota</taxon>
        <taxon>Planctomycetia</taxon>
        <taxon>Planctomycetia incertae sedis</taxon>
        <taxon>Saltatorellus</taxon>
    </lineage>
</organism>
<proteinExistence type="predicted"/>
<dbReference type="Proteomes" id="UP000320390">
    <property type="component" value="Chromosome"/>
</dbReference>
<protein>
    <submittedName>
        <fullName evidence="1">Uncharacterized protein</fullName>
    </submittedName>
</protein>
<gene>
    <name evidence="1" type="ORF">Poly30_40110</name>
</gene>
<keyword evidence="2" id="KW-1185">Reference proteome</keyword>
<sequence length="110" mass="12585">MAKRGDVYDLLAQIRERPAMFLEDHSLVELEKMLQGYEACLWAHDLEEDPEGTPFHTAVFSDWLAETEGWATDCGFAHAFLHEAGDPKAAFARFFELLDRYRFQDVDGAS</sequence>
<dbReference type="AlphaFoldDB" id="A0A518EWJ3"/>
<reference evidence="1 2" key="1">
    <citation type="submission" date="2019-02" db="EMBL/GenBank/DDBJ databases">
        <title>Deep-cultivation of Planctomycetes and their phenomic and genomic characterization uncovers novel biology.</title>
        <authorList>
            <person name="Wiegand S."/>
            <person name="Jogler M."/>
            <person name="Boedeker C."/>
            <person name="Pinto D."/>
            <person name="Vollmers J."/>
            <person name="Rivas-Marin E."/>
            <person name="Kohn T."/>
            <person name="Peeters S.H."/>
            <person name="Heuer A."/>
            <person name="Rast P."/>
            <person name="Oberbeckmann S."/>
            <person name="Bunk B."/>
            <person name="Jeske O."/>
            <person name="Meyerdierks A."/>
            <person name="Storesund J.E."/>
            <person name="Kallscheuer N."/>
            <person name="Luecker S."/>
            <person name="Lage O.M."/>
            <person name="Pohl T."/>
            <person name="Merkel B.J."/>
            <person name="Hornburger P."/>
            <person name="Mueller R.-W."/>
            <person name="Bruemmer F."/>
            <person name="Labrenz M."/>
            <person name="Spormann A.M."/>
            <person name="Op den Camp H."/>
            <person name="Overmann J."/>
            <person name="Amann R."/>
            <person name="Jetten M.S.M."/>
            <person name="Mascher T."/>
            <person name="Medema M.H."/>
            <person name="Devos D.P."/>
            <person name="Kaster A.-K."/>
            <person name="Ovreas L."/>
            <person name="Rohde M."/>
            <person name="Galperin M.Y."/>
            <person name="Jogler C."/>
        </authorList>
    </citation>
    <scope>NUCLEOTIDE SEQUENCE [LARGE SCALE GENOMIC DNA]</scope>
    <source>
        <strain evidence="1 2">Poly30</strain>
    </source>
</reference>
<accession>A0A518EWJ3</accession>